<evidence type="ECO:0000313" key="10">
    <source>
        <dbReference type="EMBL" id="GHE73217.1"/>
    </source>
</evidence>
<dbReference type="Pfam" id="PF00171">
    <property type="entry name" value="Aldedh"/>
    <property type="match status" value="1"/>
</dbReference>
<dbReference type="Gene3D" id="3.40.605.10">
    <property type="entry name" value="Aldehyde Dehydrogenase, Chain A, domain 1"/>
    <property type="match status" value="1"/>
</dbReference>
<dbReference type="RefSeq" id="WP_190137970.1">
    <property type="nucleotide sequence ID" value="NZ_BNBT01000079.1"/>
</dbReference>
<dbReference type="PANTHER" id="PTHR11699">
    <property type="entry name" value="ALDEHYDE DEHYDROGENASE-RELATED"/>
    <property type="match status" value="1"/>
</dbReference>
<dbReference type="EMBL" id="BNBT01000079">
    <property type="protein sequence ID" value="GHE73217.1"/>
    <property type="molecule type" value="Genomic_DNA"/>
</dbReference>
<evidence type="ECO:0000256" key="2">
    <source>
        <dbReference type="ARBA" id="ARBA00022857"/>
    </source>
</evidence>
<evidence type="ECO:0000256" key="5">
    <source>
        <dbReference type="ARBA" id="ARBA00048559"/>
    </source>
</evidence>
<dbReference type="Gene3D" id="3.40.309.10">
    <property type="entry name" value="Aldehyde Dehydrogenase, Chain A, domain 2"/>
    <property type="match status" value="1"/>
</dbReference>
<accession>A0A918ZWZ7</accession>
<comment type="caution">
    <text evidence="10">The sequence shown here is derived from an EMBL/GenBank/DDBJ whole genome shotgun (WGS) entry which is preliminary data.</text>
</comment>
<comment type="similarity">
    <text evidence="1 7">Belongs to the aldehyde dehydrogenase family.</text>
</comment>
<evidence type="ECO:0000256" key="1">
    <source>
        <dbReference type="ARBA" id="ARBA00009986"/>
    </source>
</evidence>
<feature type="domain" description="Aldehyde dehydrogenase" evidence="9">
    <location>
        <begin position="48"/>
        <end position="502"/>
    </location>
</feature>
<dbReference type="InterPro" id="IPR016161">
    <property type="entry name" value="Ald_DH/histidinol_DH"/>
</dbReference>
<evidence type="ECO:0000256" key="3">
    <source>
        <dbReference type="ARBA" id="ARBA00023002"/>
    </source>
</evidence>
<sequence length="538" mass="57204">MTDTQAPAAPLGTNPIAPAPRGARTAADVVTPELIAQLSRGVLGSGRTANHAPFTGEKLADLPASTPQDVATAFERARTAQVAWARTPVRRRAAVLLRFHDLLLQRQAEVLDLIQLETGKARLHAHEEVQAVAVAARHYGRRAAAYLSPKRHTGVIPVLTQVTEARQPRGVVGQIAPWNYPLELSVGDALPALVAGNALVMKPDTETALTALWARDLLVEAGLPSEAFQVVLGDGPVIGPEVVAHADYVSFTGSTRTGREVAAGAAARLVGVSLELGGKNAMLVLHDADVDKAAAGAVRACFSSAGQLCISIERLYVHESVADAFVERFAARTRALRLGRSLAYGADMGSLVGERQLETTRRHVDEAVAKGATLVAGGVARPDIGPYFYEPTILDGVEPPMAVCTEETFGPVVSVYRFTDENEVVELANATPYGLNSSVWTRDGKRGRAVAARLRTGTVNINEGYAPAYGSVQSPMGGMKDSGLGRRHGSEGILKYTEAQTVAHQRLLPLAPSFGMDDEKYAALMTTSLKLMKALRLR</sequence>
<reference evidence="10" key="1">
    <citation type="journal article" date="2014" name="Int. J. Syst. Evol. Microbiol.">
        <title>Complete genome sequence of Corynebacterium casei LMG S-19264T (=DSM 44701T), isolated from a smear-ripened cheese.</title>
        <authorList>
            <consortium name="US DOE Joint Genome Institute (JGI-PGF)"/>
            <person name="Walter F."/>
            <person name="Albersmeier A."/>
            <person name="Kalinowski J."/>
            <person name="Ruckert C."/>
        </authorList>
    </citation>
    <scope>NUCLEOTIDE SEQUENCE</scope>
    <source>
        <strain evidence="10">JCM 4784</strain>
    </source>
</reference>
<feature type="region of interest" description="Disordered" evidence="8">
    <location>
        <begin position="1"/>
        <end position="24"/>
    </location>
</feature>
<organism evidence="10 11">
    <name type="scientific">Streptomyces longispororuber</name>
    <dbReference type="NCBI Taxonomy" id="68230"/>
    <lineage>
        <taxon>Bacteria</taxon>
        <taxon>Bacillati</taxon>
        <taxon>Actinomycetota</taxon>
        <taxon>Actinomycetes</taxon>
        <taxon>Kitasatosporales</taxon>
        <taxon>Streptomycetaceae</taxon>
        <taxon>Streptomyces</taxon>
    </lineage>
</organism>
<dbReference type="InterPro" id="IPR029510">
    <property type="entry name" value="Ald_DH_CS_GLU"/>
</dbReference>
<keyword evidence="3 7" id="KW-0560">Oxidoreductase</keyword>
<dbReference type="PROSITE" id="PS00687">
    <property type="entry name" value="ALDEHYDE_DEHYDR_GLU"/>
    <property type="match status" value="1"/>
</dbReference>
<proteinExistence type="inferred from homology"/>
<dbReference type="CDD" id="cd07101">
    <property type="entry name" value="ALDH_SSADH2_GabD2"/>
    <property type="match status" value="1"/>
</dbReference>
<keyword evidence="11" id="KW-1185">Reference proteome</keyword>
<dbReference type="FunFam" id="3.40.309.10:FF:000009">
    <property type="entry name" value="Aldehyde dehydrogenase A"/>
    <property type="match status" value="1"/>
</dbReference>
<evidence type="ECO:0000256" key="4">
    <source>
        <dbReference type="ARBA" id="ARBA00039122"/>
    </source>
</evidence>
<protein>
    <recommendedName>
        <fullName evidence="4">succinate-semialdehyde dehydrogenase (NADP(+))</fullName>
        <ecNumber evidence="4">1.2.1.79</ecNumber>
    </recommendedName>
</protein>
<dbReference type="SUPFAM" id="SSF53720">
    <property type="entry name" value="ALDH-like"/>
    <property type="match status" value="1"/>
</dbReference>
<dbReference type="InterPro" id="IPR016162">
    <property type="entry name" value="Ald_DH_N"/>
</dbReference>
<dbReference type="FunFam" id="3.40.605.10:FF:000010">
    <property type="entry name" value="N-succinylglutamate 5-semialdehyde dehydrogenase"/>
    <property type="match status" value="1"/>
</dbReference>
<dbReference type="AlphaFoldDB" id="A0A918ZWZ7"/>
<evidence type="ECO:0000256" key="8">
    <source>
        <dbReference type="SAM" id="MobiDB-lite"/>
    </source>
</evidence>
<keyword evidence="2" id="KW-0521">NADP</keyword>
<dbReference type="NCBIfam" id="NF006916">
    <property type="entry name" value="PRK09407.1"/>
    <property type="match status" value="1"/>
</dbReference>
<dbReference type="InterPro" id="IPR016163">
    <property type="entry name" value="Ald_DH_C"/>
</dbReference>
<evidence type="ECO:0000259" key="9">
    <source>
        <dbReference type="Pfam" id="PF00171"/>
    </source>
</evidence>
<evidence type="ECO:0000313" key="11">
    <source>
        <dbReference type="Proteomes" id="UP000608024"/>
    </source>
</evidence>
<dbReference type="GO" id="GO:0036243">
    <property type="term" value="F:succinate-semialdehyde dehydrogenase (NADP+) activity"/>
    <property type="evidence" value="ECO:0007669"/>
    <property type="project" value="UniProtKB-EC"/>
</dbReference>
<comment type="catalytic activity">
    <reaction evidence="5">
        <text>succinate semialdehyde + NADP(+) + H2O = succinate + NADPH + 2 H(+)</text>
        <dbReference type="Rhea" id="RHEA:13213"/>
        <dbReference type="ChEBI" id="CHEBI:15377"/>
        <dbReference type="ChEBI" id="CHEBI:15378"/>
        <dbReference type="ChEBI" id="CHEBI:30031"/>
        <dbReference type="ChEBI" id="CHEBI:57706"/>
        <dbReference type="ChEBI" id="CHEBI:57783"/>
        <dbReference type="ChEBI" id="CHEBI:58349"/>
        <dbReference type="EC" id="1.2.1.79"/>
    </reaction>
</comment>
<evidence type="ECO:0000256" key="7">
    <source>
        <dbReference type="RuleBase" id="RU003345"/>
    </source>
</evidence>
<gene>
    <name evidence="10" type="primary">gabD2</name>
    <name evidence="10" type="ORF">GCM10018785_46660</name>
</gene>
<reference evidence="10" key="2">
    <citation type="submission" date="2020-09" db="EMBL/GenBank/DDBJ databases">
        <authorList>
            <person name="Sun Q."/>
            <person name="Ohkuma M."/>
        </authorList>
    </citation>
    <scope>NUCLEOTIDE SEQUENCE</scope>
    <source>
        <strain evidence="10">JCM 4784</strain>
    </source>
</reference>
<dbReference type="InterPro" id="IPR015590">
    <property type="entry name" value="Aldehyde_DH_dom"/>
</dbReference>
<dbReference type="EC" id="1.2.1.79" evidence="4"/>
<feature type="active site" evidence="6">
    <location>
        <position position="275"/>
    </location>
</feature>
<dbReference type="Proteomes" id="UP000608024">
    <property type="component" value="Unassembled WGS sequence"/>
</dbReference>
<evidence type="ECO:0000256" key="6">
    <source>
        <dbReference type="PROSITE-ProRule" id="PRU10007"/>
    </source>
</evidence>
<name>A0A918ZWZ7_9ACTN</name>